<keyword evidence="7" id="KW-0472">Membrane</keyword>
<dbReference type="PROSITE" id="PS00028">
    <property type="entry name" value="ZINC_FINGER_C2H2_1"/>
    <property type="match status" value="1"/>
</dbReference>
<keyword evidence="10" id="KW-0863">Zinc-finger</keyword>
<dbReference type="InterPro" id="IPR045154">
    <property type="entry name" value="PCF11-like"/>
</dbReference>
<evidence type="ECO:0000256" key="11">
    <source>
        <dbReference type="SAM" id="MobiDB-lite"/>
    </source>
</evidence>
<keyword evidence="10" id="KW-0862">Zinc</keyword>
<dbReference type="InterPro" id="IPR047415">
    <property type="entry name" value="Pcf11_CID"/>
</dbReference>
<organism evidence="15">
    <name type="scientific">Anthurium amnicola</name>
    <dbReference type="NCBI Taxonomy" id="1678845"/>
    <lineage>
        <taxon>Eukaryota</taxon>
        <taxon>Viridiplantae</taxon>
        <taxon>Streptophyta</taxon>
        <taxon>Embryophyta</taxon>
        <taxon>Tracheophyta</taxon>
        <taxon>Spermatophyta</taxon>
        <taxon>Magnoliopsida</taxon>
        <taxon>Liliopsida</taxon>
        <taxon>Araceae</taxon>
        <taxon>Pothoideae</taxon>
        <taxon>Potheae</taxon>
        <taxon>Anthurium</taxon>
    </lineage>
</organism>
<dbReference type="GO" id="GO:0008270">
    <property type="term" value="F:zinc ion binding"/>
    <property type="evidence" value="ECO:0007669"/>
    <property type="project" value="UniProtKB-KW"/>
</dbReference>
<evidence type="ECO:0000256" key="6">
    <source>
        <dbReference type="ARBA" id="ARBA00023034"/>
    </source>
</evidence>
<feature type="domain" description="C2H2-type" evidence="12">
    <location>
        <begin position="1409"/>
        <end position="1436"/>
    </location>
</feature>
<feature type="region of interest" description="Disordered" evidence="11">
    <location>
        <begin position="1060"/>
        <end position="1091"/>
    </location>
</feature>
<reference evidence="15" key="1">
    <citation type="submission" date="2015-07" db="EMBL/GenBank/DDBJ databases">
        <title>Transcriptome Assembly of Anthurium amnicola.</title>
        <authorList>
            <person name="Suzuki J."/>
        </authorList>
    </citation>
    <scope>NUCLEOTIDE SEQUENCE</scope>
</reference>
<dbReference type="Pfam" id="PF07651">
    <property type="entry name" value="ANTH"/>
    <property type="match status" value="1"/>
</dbReference>
<feature type="region of interest" description="Disordered" evidence="11">
    <location>
        <begin position="1138"/>
        <end position="1183"/>
    </location>
</feature>
<dbReference type="SUPFAM" id="SSF89009">
    <property type="entry name" value="GAT-like domain"/>
    <property type="match status" value="1"/>
</dbReference>
<dbReference type="FunFam" id="1.20.58.150:FF:000003">
    <property type="entry name" value="Putative clathrin assembly protein"/>
    <property type="match status" value="1"/>
</dbReference>
<dbReference type="PROSITE" id="PS51391">
    <property type="entry name" value="CID"/>
    <property type="match status" value="1"/>
</dbReference>
<gene>
    <name evidence="15" type="primary">At2g01600_0</name>
    <name evidence="15" type="ORF">g.82437</name>
</gene>
<feature type="compositionally biased region" description="Polar residues" evidence="11">
    <location>
        <begin position="1275"/>
        <end position="1287"/>
    </location>
</feature>
<dbReference type="InterPro" id="IPR014712">
    <property type="entry name" value="ANTH_dom_sf"/>
</dbReference>
<dbReference type="GO" id="GO:0048268">
    <property type="term" value="P:clathrin coat assembly"/>
    <property type="evidence" value="ECO:0007669"/>
    <property type="project" value="InterPro"/>
</dbReference>
<keyword evidence="9" id="KW-0968">Cytoplasmic vesicle</keyword>
<name>A0A1D1YWU1_9ARAE</name>
<evidence type="ECO:0000256" key="10">
    <source>
        <dbReference type="PROSITE-ProRule" id="PRU00042"/>
    </source>
</evidence>
<evidence type="ECO:0000313" key="15">
    <source>
        <dbReference type="EMBL" id="JAT59127.1"/>
    </source>
</evidence>
<dbReference type="PROSITE" id="PS50942">
    <property type="entry name" value="ENTH"/>
    <property type="match status" value="1"/>
</dbReference>
<feature type="region of interest" description="Disordered" evidence="11">
    <location>
        <begin position="1352"/>
        <end position="1371"/>
    </location>
</feature>
<evidence type="ECO:0000256" key="3">
    <source>
        <dbReference type="ARBA" id="ARBA00004600"/>
    </source>
</evidence>
<dbReference type="PANTHER" id="PTHR15921:SF3">
    <property type="entry name" value="PRE-MRNA CLEAVAGE COMPLEX 2 PROTEIN PCF11"/>
    <property type="match status" value="1"/>
</dbReference>
<dbReference type="GO" id="GO:0003729">
    <property type="term" value="F:mRNA binding"/>
    <property type="evidence" value="ECO:0007669"/>
    <property type="project" value="InterPro"/>
</dbReference>
<dbReference type="SMART" id="SM00273">
    <property type="entry name" value="ENTH"/>
    <property type="match status" value="1"/>
</dbReference>
<comment type="subcellular location">
    <subcellularLocation>
        <location evidence="1">Cytoplasmic vesicle</location>
        <location evidence="1">Clathrin-coated vesicle</location>
    </subcellularLocation>
    <subcellularLocation>
        <location evidence="2">Golgi apparatus</location>
    </subcellularLocation>
    <subcellularLocation>
        <location evidence="3">Membrane</location>
        <location evidence="3">Clathrin-coated pit</location>
    </subcellularLocation>
</comment>
<keyword evidence="10" id="KW-0479">Metal-binding</keyword>
<dbReference type="GO" id="GO:0000993">
    <property type="term" value="F:RNA polymerase II complex binding"/>
    <property type="evidence" value="ECO:0007669"/>
    <property type="project" value="InterPro"/>
</dbReference>
<dbReference type="InterPro" id="IPR048050">
    <property type="entry name" value="ANTH_N_plant"/>
</dbReference>
<dbReference type="FunFam" id="1.25.40.90:FF:000005">
    <property type="entry name" value="Clathrin assembly protein AP180"/>
    <property type="match status" value="1"/>
</dbReference>
<dbReference type="GO" id="GO:0031124">
    <property type="term" value="P:mRNA 3'-end processing"/>
    <property type="evidence" value="ECO:0007669"/>
    <property type="project" value="InterPro"/>
</dbReference>
<keyword evidence="5" id="KW-0507">mRNA processing</keyword>
<keyword evidence="8" id="KW-0168">Coated pit</keyword>
<evidence type="ECO:0000256" key="7">
    <source>
        <dbReference type="ARBA" id="ARBA00023136"/>
    </source>
</evidence>
<dbReference type="InterPro" id="IPR013809">
    <property type="entry name" value="ENTH"/>
</dbReference>
<dbReference type="FunFam" id="1.25.40.90:FF:000023">
    <property type="entry name" value="polyadenylation and cleavage factor homolog 4"/>
    <property type="match status" value="1"/>
</dbReference>
<evidence type="ECO:0000259" key="14">
    <source>
        <dbReference type="PROSITE" id="PS51391"/>
    </source>
</evidence>
<keyword evidence="4" id="KW-0254">Endocytosis</keyword>
<feature type="region of interest" description="Disordered" evidence="11">
    <location>
        <begin position="1260"/>
        <end position="1287"/>
    </location>
</feature>
<evidence type="ECO:0000259" key="12">
    <source>
        <dbReference type="PROSITE" id="PS50157"/>
    </source>
</evidence>
<dbReference type="Pfam" id="PF23228">
    <property type="entry name" value="zf_PCFS4"/>
    <property type="match status" value="1"/>
</dbReference>
<dbReference type="Gene3D" id="1.25.40.90">
    <property type="match status" value="2"/>
</dbReference>
<feature type="region of interest" description="Disordered" evidence="11">
    <location>
        <begin position="836"/>
        <end position="862"/>
    </location>
</feature>
<dbReference type="PROSITE" id="PS50157">
    <property type="entry name" value="ZINC_FINGER_C2H2_2"/>
    <property type="match status" value="1"/>
</dbReference>
<dbReference type="GO" id="GO:0005794">
    <property type="term" value="C:Golgi apparatus"/>
    <property type="evidence" value="ECO:0007669"/>
    <property type="project" value="UniProtKB-SubCell"/>
</dbReference>
<protein>
    <submittedName>
        <fullName evidence="15">Putative clathrin assembly protein At2g01600</fullName>
    </submittedName>
</protein>
<evidence type="ECO:0000256" key="5">
    <source>
        <dbReference type="ARBA" id="ARBA00022664"/>
    </source>
</evidence>
<evidence type="ECO:0000256" key="1">
    <source>
        <dbReference type="ARBA" id="ARBA00004132"/>
    </source>
</evidence>
<dbReference type="GO" id="GO:0006369">
    <property type="term" value="P:termination of RNA polymerase II transcription"/>
    <property type="evidence" value="ECO:0007669"/>
    <property type="project" value="InterPro"/>
</dbReference>
<feature type="region of interest" description="Disordered" evidence="11">
    <location>
        <begin position="1308"/>
        <end position="1334"/>
    </location>
</feature>
<dbReference type="SMART" id="SM00582">
    <property type="entry name" value="RPR"/>
    <property type="match status" value="1"/>
</dbReference>
<dbReference type="CDD" id="cd16982">
    <property type="entry name" value="CID_Pcf11"/>
    <property type="match status" value="1"/>
</dbReference>
<evidence type="ECO:0000256" key="4">
    <source>
        <dbReference type="ARBA" id="ARBA00022583"/>
    </source>
</evidence>
<dbReference type="InterPro" id="IPR011417">
    <property type="entry name" value="ANTH_dom"/>
</dbReference>
<feature type="compositionally biased region" description="Polar residues" evidence="11">
    <location>
        <begin position="1325"/>
        <end position="1334"/>
    </location>
</feature>
<dbReference type="Gene3D" id="1.20.58.150">
    <property type="entry name" value="ANTH domain"/>
    <property type="match status" value="1"/>
</dbReference>
<feature type="region of interest" description="Disordered" evidence="11">
    <location>
        <begin position="929"/>
        <end position="951"/>
    </location>
</feature>
<sequence>MGTLPSWRKAYGAIKDSTKVGLANLNSDFKELDVAIVKATNHVERPAKERHLRKILAATSVTRPRADVAYCIHALARRLAKTRNWTVALKTLIVIHRTLREGDPTFREELLNFSQRGRILQLSNFKDDSSPIAWDCSAWVRTYALFLEERLECFRILKYDVEAERVAKPSQESNKVRSRTSTLNAEDLLEQLPALQQLLYRLIGCRPEGAAVSNFLIQYALALVLKESFRIYCAINDGIINLVDKVFDMPRHEAMKALEIYKRAAQQTGGLSDFYEVCRGLELARNFQFPDLKDLPLTFVATVEEYIREAPRVVSISREPVEFPERLLLTYKPEEVPPSLEDTKSPIDEPKPVITENEVAVAPVPKPDTGDLLELNGFHLDASSIEENNALALAIVPSGAASSSDPGQVQEKGLDPTGWELALVTTPSSNNSSVVESQLAGGLDKLTLNSLYDHAAYMPQQPVYGPPPPNPFVTADPFAVSHQVPAPAAVQMALMAQQQQQQQMQELAAQYKTALAELTFNSKPIITNLTIIAGEYLHAAKAIAAIVCANILEVPSEQKLPSLYLLDSIVKNIGRDYIKYFAARLPEVFSKAYKQVDSSIHPGMRHLFGTWKGVFPPAPLLIIEKELGFPPIINGSSSGGGTRPDSQAQRPPHSIHVNPKYLEARQHLQQPSRVKGVGSDNVGRAVTTIDEMDRPDRAPVIASSRQWAEPSIKNIQQPQRELSSDPVRERIPGPGYGDHEFVSDYSRHSDPGIPRTSGRFIERDMSDKPWCSVGKVAHETALDQRTSADANHASGEYRSGQTIIQPSANRLNTKNKSGLLTSRNWKNSEEEEYTWDDVNSRLMDPGSSNSSSWSPDDSEKPTMLRRAKRILPETEHLESKWNKLDTLSQLDEASGKVDRVPSLGETEGHLPTALIQHDSWRRADRESSADSLLTGGSTLGHRTPGLWPSREMKVSPGDLDHLTSRISSQQERHLIPGSDELSTSADLPFPRTGVRFMAPPSVAAVSSNFGSLGNPVPARSGTINKQHQQSLRSPSPSADAPASSALQPLKSHNLAENDHLKPQKPMQFSGQLKHAVPSQVTPDSFPIDLKNDIQQSDTLPNSLQSLSKISQNLKTSSVSSTPLQHHLRFLQQPESDLPMQQLQRQSLPSVQSQEPLHQPLSFGSTQSNGPSGTSNSMSSVGDALDQSSTSKILAAIMKSGLLPSTPASSFENLLIQPPLPSGPPPVQVLSTAASSVPSSSALAPVLHGYTQPSPAYSPIPLLPPLPPGPPPPSSIVGTSSQVMNTASSNTNPISSLLSSLVAKGLISSPTTKPSSSTITEMPHQVANQSSIPPTSTSMSFATTLCSSIVPPTSTSNEIPCPESSSAKGTVSSKAARADLKGLIGLNFKPEVLREFRPMVISYLYDDLEHQCIKCGLRFKIQEDIRRHFDWHASKSEVLNFDRVSRSWYAHSNDWVAGCVETSCGSVSTFREMNTLNSEKCESIVPADESQCLCALCGEPFEDFYCVERDEWMYKGTVYMSLSLPAREGNMKNMDKKEVQSPIVHAKCVSRNSNYEFDDKERAGG</sequence>
<dbReference type="GO" id="GO:0005545">
    <property type="term" value="F:1-phosphatidylinositol binding"/>
    <property type="evidence" value="ECO:0007669"/>
    <property type="project" value="InterPro"/>
</dbReference>
<evidence type="ECO:0000256" key="2">
    <source>
        <dbReference type="ARBA" id="ARBA00004555"/>
    </source>
</evidence>
<evidence type="ECO:0000256" key="8">
    <source>
        <dbReference type="ARBA" id="ARBA00023176"/>
    </source>
</evidence>
<feature type="compositionally biased region" description="Low complexity" evidence="11">
    <location>
        <begin position="1308"/>
        <end position="1319"/>
    </location>
</feature>
<feature type="region of interest" description="Disordered" evidence="11">
    <location>
        <begin position="633"/>
        <end position="654"/>
    </location>
</feature>
<dbReference type="CDD" id="cd03564">
    <property type="entry name" value="ANTH_N"/>
    <property type="match status" value="1"/>
</dbReference>
<feature type="compositionally biased region" description="Low complexity" evidence="11">
    <location>
        <begin position="844"/>
        <end position="855"/>
    </location>
</feature>
<keyword evidence="6" id="KW-0333">Golgi apparatus</keyword>
<feature type="compositionally biased region" description="Low complexity" evidence="11">
    <location>
        <begin position="1030"/>
        <end position="1045"/>
    </location>
</feature>
<dbReference type="InterPro" id="IPR006569">
    <property type="entry name" value="CID_dom"/>
</dbReference>
<dbReference type="InterPro" id="IPR013087">
    <property type="entry name" value="Znf_C2H2_type"/>
</dbReference>
<dbReference type="PANTHER" id="PTHR15921">
    <property type="entry name" value="PRE-MRNA CLEAVAGE COMPLEX II"/>
    <property type="match status" value="1"/>
</dbReference>
<dbReference type="GO" id="GO:0030276">
    <property type="term" value="F:clathrin binding"/>
    <property type="evidence" value="ECO:0007669"/>
    <property type="project" value="InterPro"/>
</dbReference>
<accession>A0A1D1YWU1</accession>
<feature type="domain" description="ENTH" evidence="13">
    <location>
        <begin position="24"/>
        <end position="161"/>
    </location>
</feature>
<feature type="compositionally biased region" description="Pro residues" evidence="11">
    <location>
        <begin position="1260"/>
        <end position="1273"/>
    </location>
</feature>
<dbReference type="GO" id="GO:0072583">
    <property type="term" value="P:clathrin-dependent endocytosis"/>
    <property type="evidence" value="ECO:0007669"/>
    <property type="project" value="UniProtKB-ARBA"/>
</dbReference>
<dbReference type="GO" id="GO:0005849">
    <property type="term" value="C:mRNA cleavage factor complex"/>
    <property type="evidence" value="ECO:0007669"/>
    <property type="project" value="TreeGrafter"/>
</dbReference>
<dbReference type="GO" id="GO:0005905">
    <property type="term" value="C:clathrin-coated pit"/>
    <property type="evidence" value="ECO:0007669"/>
    <property type="project" value="UniProtKB-SubCell"/>
</dbReference>
<dbReference type="InterPro" id="IPR057242">
    <property type="entry name" value="PCFS4-like"/>
</dbReference>
<dbReference type="GO" id="GO:0030136">
    <property type="term" value="C:clathrin-coated vesicle"/>
    <property type="evidence" value="ECO:0007669"/>
    <property type="project" value="UniProtKB-SubCell"/>
</dbReference>
<dbReference type="EMBL" id="GDJX01008809">
    <property type="protein sequence ID" value="JAT59127.1"/>
    <property type="molecule type" value="Transcribed_RNA"/>
</dbReference>
<dbReference type="InterPro" id="IPR008942">
    <property type="entry name" value="ENTH_VHS"/>
</dbReference>
<dbReference type="SUPFAM" id="SSF48464">
    <property type="entry name" value="ENTH/VHS domain"/>
    <property type="match status" value="2"/>
</dbReference>
<feature type="domain" description="CID" evidence="14">
    <location>
        <begin position="503"/>
        <end position="631"/>
    </location>
</feature>
<proteinExistence type="predicted"/>
<feature type="region of interest" description="Disordered" evidence="11">
    <location>
        <begin position="1016"/>
        <end position="1045"/>
    </location>
</feature>
<feature type="region of interest" description="Disordered" evidence="11">
    <location>
        <begin position="967"/>
        <end position="986"/>
    </location>
</feature>
<evidence type="ECO:0000256" key="9">
    <source>
        <dbReference type="ARBA" id="ARBA00023329"/>
    </source>
</evidence>
<dbReference type="GO" id="GO:0000149">
    <property type="term" value="F:SNARE binding"/>
    <property type="evidence" value="ECO:0007669"/>
    <property type="project" value="UniProtKB-ARBA"/>
</dbReference>
<dbReference type="Pfam" id="PF04818">
    <property type="entry name" value="CID"/>
    <property type="match status" value="1"/>
</dbReference>
<evidence type="ECO:0000259" key="13">
    <source>
        <dbReference type="PROSITE" id="PS50942"/>
    </source>
</evidence>